<dbReference type="PANTHER" id="PTHR24148:SF64">
    <property type="entry name" value="HETEROKARYON INCOMPATIBILITY DOMAIN-CONTAINING PROTEIN"/>
    <property type="match status" value="1"/>
</dbReference>
<name>A0A6A6YP80_9PEZI</name>
<evidence type="ECO:0000313" key="3">
    <source>
        <dbReference type="RefSeq" id="XP_033576749.1"/>
    </source>
</evidence>
<evidence type="ECO:0008006" key="4">
    <source>
        <dbReference type="Google" id="ProtNLM"/>
    </source>
</evidence>
<reference evidence="1 3" key="1">
    <citation type="journal article" date="2020" name="Stud. Mycol.">
        <title>101 Dothideomycetes genomes: a test case for predicting lifestyles and emergence of pathogens.</title>
        <authorList>
            <person name="Haridas S."/>
            <person name="Albert R."/>
            <person name="Binder M."/>
            <person name="Bloem J."/>
            <person name="Labutti K."/>
            <person name="Salamov A."/>
            <person name="Andreopoulos B."/>
            <person name="Baker S."/>
            <person name="Barry K."/>
            <person name="Bills G."/>
            <person name="Bluhm B."/>
            <person name="Cannon C."/>
            <person name="Castanera R."/>
            <person name="Culley D."/>
            <person name="Daum C."/>
            <person name="Ezra D."/>
            <person name="Gonzalez J."/>
            <person name="Henrissat B."/>
            <person name="Kuo A."/>
            <person name="Liang C."/>
            <person name="Lipzen A."/>
            <person name="Lutzoni F."/>
            <person name="Magnuson J."/>
            <person name="Mondo S."/>
            <person name="Nolan M."/>
            <person name="Ohm R."/>
            <person name="Pangilinan J."/>
            <person name="Park H.-J."/>
            <person name="Ramirez L."/>
            <person name="Alfaro M."/>
            <person name="Sun H."/>
            <person name="Tritt A."/>
            <person name="Yoshinaga Y."/>
            <person name="Zwiers L.-H."/>
            <person name="Turgeon B."/>
            <person name="Goodwin S."/>
            <person name="Spatafora J."/>
            <person name="Crous P."/>
            <person name="Grigoriev I."/>
        </authorList>
    </citation>
    <scope>NUCLEOTIDE SEQUENCE</scope>
    <source>
        <strain evidence="1 3">CBS 304.34</strain>
    </source>
</reference>
<dbReference type="InterPro" id="IPR052895">
    <property type="entry name" value="HetReg/Transcr_Mod"/>
</dbReference>
<dbReference type="PANTHER" id="PTHR24148">
    <property type="entry name" value="ANKYRIN REPEAT DOMAIN-CONTAINING PROTEIN 39 HOMOLOG-RELATED"/>
    <property type="match status" value="1"/>
</dbReference>
<keyword evidence="2" id="KW-1185">Reference proteome</keyword>
<dbReference type="GeneID" id="54455606"/>
<dbReference type="OrthoDB" id="2157530at2759"/>
<accession>A0A6A6YP80</accession>
<evidence type="ECO:0000313" key="2">
    <source>
        <dbReference type="Proteomes" id="UP000504636"/>
    </source>
</evidence>
<reference evidence="3" key="2">
    <citation type="submission" date="2020-04" db="EMBL/GenBank/DDBJ databases">
        <authorList>
            <consortium name="NCBI Genome Project"/>
        </authorList>
    </citation>
    <scope>NUCLEOTIDE SEQUENCE</scope>
    <source>
        <strain evidence="3">CBS 304.34</strain>
    </source>
</reference>
<organism evidence="1">
    <name type="scientific">Mytilinidion resinicola</name>
    <dbReference type="NCBI Taxonomy" id="574789"/>
    <lineage>
        <taxon>Eukaryota</taxon>
        <taxon>Fungi</taxon>
        <taxon>Dikarya</taxon>
        <taxon>Ascomycota</taxon>
        <taxon>Pezizomycotina</taxon>
        <taxon>Dothideomycetes</taxon>
        <taxon>Pleosporomycetidae</taxon>
        <taxon>Mytilinidiales</taxon>
        <taxon>Mytilinidiaceae</taxon>
        <taxon>Mytilinidion</taxon>
    </lineage>
</organism>
<evidence type="ECO:0000313" key="1">
    <source>
        <dbReference type="EMBL" id="KAF2809785.1"/>
    </source>
</evidence>
<reference evidence="3" key="3">
    <citation type="submission" date="2025-04" db="UniProtKB">
        <authorList>
            <consortium name="RefSeq"/>
        </authorList>
    </citation>
    <scope>IDENTIFICATION</scope>
    <source>
        <strain evidence="3">CBS 304.34</strain>
    </source>
</reference>
<dbReference type="RefSeq" id="XP_033576749.1">
    <property type="nucleotide sequence ID" value="XM_033714713.1"/>
</dbReference>
<proteinExistence type="predicted"/>
<dbReference type="EMBL" id="MU003701">
    <property type="protein sequence ID" value="KAF2809785.1"/>
    <property type="molecule type" value="Genomic_DNA"/>
</dbReference>
<protein>
    <recommendedName>
        <fullName evidence="4">Heterokaryon incompatibility domain-containing protein</fullName>
    </recommendedName>
</protein>
<dbReference type="Pfam" id="PF26639">
    <property type="entry name" value="Het-6_barrel"/>
    <property type="match status" value="1"/>
</dbReference>
<dbReference type="Proteomes" id="UP000504636">
    <property type="component" value="Unplaced"/>
</dbReference>
<dbReference type="AlphaFoldDB" id="A0A6A6YP80"/>
<sequence length="199" mass="22168">MHRDLQGGWIDPGPVLAIIRDFVSFIDGVCSCDRESLDVVIVKTLTTNMSSKKQTADGDPQFAAKSNMLWGLIRGWDPALSLDDIAEDLWTERNPDFPTDSFVDLIDRMIRMCPRRRLFITEDGHLRLGPGALDVGDDVAVLLGGGTPFVICKVPEDNEQENHNRYQLVGESYVHGIMKGEIIGLWKSGQLESEDIVLV</sequence>
<gene>
    <name evidence="1 3" type="ORF">BDZ99DRAFT_36344</name>
</gene>